<dbReference type="InterPro" id="IPR036271">
    <property type="entry name" value="Tet_transcr_reg_TetR-rel_C_sf"/>
</dbReference>
<dbReference type="InterPro" id="IPR009057">
    <property type="entry name" value="Homeodomain-like_sf"/>
</dbReference>
<evidence type="ECO:0000313" key="6">
    <source>
        <dbReference type="EMBL" id="QUX31022.1"/>
    </source>
</evidence>
<dbReference type="InterPro" id="IPR011075">
    <property type="entry name" value="TetR_C"/>
</dbReference>
<dbReference type="Pfam" id="PF16925">
    <property type="entry name" value="TetR_C_13"/>
    <property type="match status" value="1"/>
</dbReference>
<evidence type="ECO:0000259" key="5">
    <source>
        <dbReference type="PROSITE" id="PS50977"/>
    </source>
</evidence>
<dbReference type="PANTHER" id="PTHR47506:SF6">
    <property type="entry name" value="HTH-TYPE TRANSCRIPTIONAL REPRESSOR NEMR"/>
    <property type="match status" value="1"/>
</dbReference>
<dbReference type="PROSITE" id="PS50977">
    <property type="entry name" value="HTH_TETR_2"/>
    <property type="match status" value="1"/>
</dbReference>
<dbReference type="InterPro" id="IPR001647">
    <property type="entry name" value="HTH_TetR"/>
</dbReference>
<evidence type="ECO:0000256" key="2">
    <source>
        <dbReference type="ARBA" id="ARBA00023125"/>
    </source>
</evidence>
<dbReference type="PANTHER" id="PTHR47506">
    <property type="entry name" value="TRANSCRIPTIONAL REGULATORY PROTEIN"/>
    <property type="match status" value="1"/>
</dbReference>
<accession>A0ABX8C9C5</accession>
<dbReference type="Gene3D" id="1.10.10.60">
    <property type="entry name" value="Homeodomain-like"/>
    <property type="match status" value="1"/>
</dbReference>
<dbReference type="Gene3D" id="1.10.357.10">
    <property type="entry name" value="Tetracycline Repressor, domain 2"/>
    <property type="match status" value="1"/>
</dbReference>
<keyword evidence="2 4" id="KW-0238">DNA-binding</keyword>
<organism evidence="6 7">
    <name type="scientific">Nocardiopsis akebiae</name>
    <dbReference type="NCBI Taxonomy" id="2831968"/>
    <lineage>
        <taxon>Bacteria</taxon>
        <taxon>Bacillati</taxon>
        <taxon>Actinomycetota</taxon>
        <taxon>Actinomycetes</taxon>
        <taxon>Streptosporangiales</taxon>
        <taxon>Nocardiopsidaceae</taxon>
        <taxon>Nocardiopsis</taxon>
    </lineage>
</organism>
<dbReference type="SUPFAM" id="SSF48498">
    <property type="entry name" value="Tetracyclin repressor-like, C-terminal domain"/>
    <property type="match status" value="1"/>
</dbReference>
<keyword evidence="1" id="KW-0805">Transcription regulation</keyword>
<gene>
    <name evidence="6" type="ORF">KGD83_11310</name>
</gene>
<sequence>MTARTDGRLQRGDQTRRAVLEHAVHTASVEGLEGLSLGRLAKELGVSKSGVFAHFGSKEELQLATLEAGRAVFVRHVVRDALEVRPGAGRLWRLCTAWIGYSRGRVFRGGCLFYTAIAEFESRPGRVRDALRENSRQWQDLLVRTAGDARQLGELSEGTDPALLAFELRALMETANSFSLLEDDLETPYAAARAAIAARLDSLSAPGAPRPWSGPVNR</sequence>
<keyword evidence="7" id="KW-1185">Reference proteome</keyword>
<dbReference type="Pfam" id="PF00440">
    <property type="entry name" value="TetR_N"/>
    <property type="match status" value="1"/>
</dbReference>
<proteinExistence type="predicted"/>
<protein>
    <submittedName>
        <fullName evidence="6">TetR/AcrR family transcriptional regulator</fullName>
    </submittedName>
</protein>
<evidence type="ECO:0000256" key="4">
    <source>
        <dbReference type="PROSITE-ProRule" id="PRU00335"/>
    </source>
</evidence>
<dbReference type="RefSeq" id="WP_212643725.1">
    <property type="nucleotide sequence ID" value="NZ_CP074132.1"/>
</dbReference>
<evidence type="ECO:0000256" key="1">
    <source>
        <dbReference type="ARBA" id="ARBA00023015"/>
    </source>
</evidence>
<reference evidence="7" key="1">
    <citation type="submission" date="2021-05" db="EMBL/GenBank/DDBJ databases">
        <title>Direct Submission.</title>
        <authorList>
            <person name="Li K."/>
            <person name="Gao J."/>
        </authorList>
    </citation>
    <scope>NUCLEOTIDE SEQUENCE [LARGE SCALE GENOMIC DNA]</scope>
    <source>
        <strain evidence="7">HDS12</strain>
    </source>
</reference>
<dbReference type="SUPFAM" id="SSF46689">
    <property type="entry name" value="Homeodomain-like"/>
    <property type="match status" value="1"/>
</dbReference>
<name>A0ABX8C9C5_9ACTN</name>
<evidence type="ECO:0000313" key="7">
    <source>
        <dbReference type="Proteomes" id="UP000678016"/>
    </source>
</evidence>
<feature type="domain" description="HTH tetR-type" evidence="5">
    <location>
        <begin position="13"/>
        <end position="73"/>
    </location>
</feature>
<dbReference type="EMBL" id="CP074132">
    <property type="protein sequence ID" value="QUX31022.1"/>
    <property type="molecule type" value="Genomic_DNA"/>
</dbReference>
<evidence type="ECO:0000256" key="3">
    <source>
        <dbReference type="ARBA" id="ARBA00023163"/>
    </source>
</evidence>
<dbReference type="Proteomes" id="UP000678016">
    <property type="component" value="Chromosome"/>
</dbReference>
<feature type="DNA-binding region" description="H-T-H motif" evidence="4">
    <location>
        <begin position="36"/>
        <end position="55"/>
    </location>
</feature>
<keyword evidence="3" id="KW-0804">Transcription</keyword>